<keyword evidence="8 15" id="KW-0406">Ion transport</keyword>
<dbReference type="InterPro" id="IPR050059">
    <property type="entry name" value="ATP_synthase_B_chain"/>
</dbReference>
<dbReference type="EMBL" id="CP001981">
    <property type="protein sequence ID" value="ADE35342.1"/>
    <property type="molecule type" value="Genomic_DNA"/>
</dbReference>
<dbReference type="KEGG" id="smh:DMIN_00330"/>
<evidence type="ECO:0000313" key="18">
    <source>
        <dbReference type="Proteomes" id="UP000008245"/>
    </source>
</evidence>
<keyword evidence="6 15" id="KW-0375">Hydrogen ion transport</keyword>
<comment type="subunit">
    <text evidence="13">F-type ATPases have 2 components, F(1) - the catalytic core - and F(0) - the membrane proton channel. F(1) has five subunits: alpha(3), beta(3), gamma(1), delta(1), epsilon(1). F(0) has four main subunits: a(1), b(2) and c(10-14). The alpha and beta chains form an alternating ring which encloses part of the gamma chain. F(1) is attached to F(0) by a central stalk formed by the gamma and epsilon chains, while a peripheral stalk is formed by the delta and b chains.</text>
</comment>
<protein>
    <recommendedName>
        <fullName evidence="15">ATP synthase subunit b</fullName>
    </recommendedName>
    <alternativeName>
        <fullName evidence="15">ATP synthase F(0) sector subunit b</fullName>
    </alternativeName>
    <alternativeName>
        <fullName evidence="15">ATPase subunit I</fullName>
    </alternativeName>
    <alternativeName>
        <fullName evidence="15">F-type ATPase subunit b</fullName>
        <shortName evidence="15">F-ATPase subunit b</shortName>
    </alternativeName>
</protein>
<dbReference type="InterPro" id="IPR005864">
    <property type="entry name" value="ATP_synth_F0_bsu_bac"/>
</dbReference>
<dbReference type="GO" id="GO:0016787">
    <property type="term" value="F:hydrolase activity"/>
    <property type="evidence" value="ECO:0007669"/>
    <property type="project" value="UniProtKB-KW"/>
</dbReference>
<keyword evidence="4 15" id="KW-0138">CF(0)</keyword>
<keyword evidence="5 15" id="KW-0812">Transmembrane</keyword>
<keyword evidence="17" id="KW-0378">Hydrolase</keyword>
<dbReference type="Pfam" id="PF00430">
    <property type="entry name" value="ATP-synt_B"/>
    <property type="match status" value="1"/>
</dbReference>
<evidence type="ECO:0000256" key="4">
    <source>
        <dbReference type="ARBA" id="ARBA00022547"/>
    </source>
</evidence>
<comment type="function">
    <text evidence="12">Component of the F(0) channel, it forms part of the peripheral stalk, linking F(1) to F(0). The b'-subunit is a diverged and duplicated form of b found in plants and photosynthetic bacteria.</text>
</comment>
<dbReference type="HOGENOM" id="CLU_079215_4_1_10"/>
<evidence type="ECO:0000256" key="16">
    <source>
        <dbReference type="RuleBase" id="RU003848"/>
    </source>
</evidence>
<evidence type="ECO:0000313" key="17">
    <source>
        <dbReference type="EMBL" id="ADE35342.1"/>
    </source>
</evidence>
<organism evidence="17 18">
    <name type="scientific">Karelsulcia muelleri (strain DMIN)</name>
    <name type="common">Sulcia muelleri</name>
    <dbReference type="NCBI Taxonomy" id="641892"/>
    <lineage>
        <taxon>Bacteria</taxon>
        <taxon>Pseudomonadati</taxon>
        <taxon>Bacteroidota</taxon>
        <taxon>Flavobacteriia</taxon>
        <taxon>Flavobacteriales</taxon>
        <taxon>Candidatus Karelsulcia</taxon>
    </lineage>
</organism>
<proteinExistence type="inferred from homology"/>
<evidence type="ECO:0000256" key="14">
    <source>
        <dbReference type="ARBA" id="ARBA00037847"/>
    </source>
</evidence>
<dbReference type="NCBIfam" id="TIGR01144">
    <property type="entry name" value="ATP_synt_b"/>
    <property type="match status" value="1"/>
</dbReference>
<evidence type="ECO:0000256" key="9">
    <source>
        <dbReference type="ARBA" id="ARBA00023136"/>
    </source>
</evidence>
<dbReference type="GO" id="GO:0005886">
    <property type="term" value="C:plasma membrane"/>
    <property type="evidence" value="ECO:0007669"/>
    <property type="project" value="UniProtKB-SubCell"/>
</dbReference>
<comment type="subunit">
    <text evidence="15">F-type ATPases have 2 components, F(1) - the catalytic core - and F(0) - the membrane proton channel. F(1) has five subunits: alpha(3), beta(3), gamma(1), delta(1), epsilon(1). F(0) has three main subunits: a(1), b(2) and c(10-14). The alpha and beta chains form an alternating ring which encloses part of the gamma chain. F(1) is attached to F(0) by a central stalk formed by the gamma and epsilon chains, while a peripheral stalk is formed by the delta and b chains.</text>
</comment>
<keyword evidence="7 15" id="KW-1133">Transmembrane helix</keyword>
<evidence type="ECO:0000256" key="6">
    <source>
        <dbReference type="ARBA" id="ARBA00022781"/>
    </source>
</evidence>
<keyword evidence="2 15" id="KW-0813">Transport</keyword>
<comment type="subcellular location">
    <subcellularLocation>
        <location evidence="15">Cell inner membrane</location>
        <topology evidence="15">Single-pass membrane protein</topology>
    </subcellularLocation>
    <subcellularLocation>
        <location evidence="14">Endomembrane system</location>
        <topology evidence="14">Single-pass membrane protein</topology>
    </subcellularLocation>
</comment>
<gene>
    <name evidence="15" type="primary">atpF</name>
    <name evidence="17" type="ordered locus">DMIN_00330</name>
</gene>
<accession>D5D8H0</accession>
<keyword evidence="9 15" id="KW-0472">Membrane</keyword>
<dbReference type="GO" id="GO:0046961">
    <property type="term" value="F:proton-transporting ATPase activity, rotational mechanism"/>
    <property type="evidence" value="ECO:0007669"/>
    <property type="project" value="TreeGrafter"/>
</dbReference>
<dbReference type="AlphaFoldDB" id="D5D8H0"/>
<keyword evidence="10 15" id="KW-0066">ATP synthesis</keyword>
<evidence type="ECO:0000256" key="8">
    <source>
        <dbReference type="ARBA" id="ARBA00023065"/>
    </source>
</evidence>
<dbReference type="Proteomes" id="UP000008245">
    <property type="component" value="Chromosome"/>
</dbReference>
<dbReference type="PANTHER" id="PTHR33445">
    <property type="entry name" value="ATP SYNTHASE SUBUNIT B', CHLOROPLASTIC"/>
    <property type="match status" value="1"/>
</dbReference>
<reference evidence="17 18" key="1">
    <citation type="journal article" date="2010" name="PLoS ONE">
        <title>One bacterial cell, one complete genome.</title>
        <authorList>
            <person name="Woyke T."/>
            <person name="Tighe D."/>
            <person name="Mavromatis K."/>
            <person name="Clum A."/>
            <person name="Copeland A."/>
            <person name="Schackwitz W."/>
            <person name="Lapidus A."/>
            <person name="Wu D."/>
            <person name="McCutcheon J.P."/>
            <person name="McDonald B.R."/>
            <person name="Moran N.A."/>
            <person name="Bristow J."/>
            <person name="Cheng J.F."/>
        </authorList>
    </citation>
    <scope>NUCLEOTIDE SEQUENCE [LARGE SCALE GENOMIC DNA]</scope>
    <source>
        <strain evidence="17 18">DMIN</strain>
    </source>
</reference>
<keyword evidence="15" id="KW-0997">Cell inner membrane</keyword>
<name>D5D8H0_KARMD</name>
<dbReference type="CDD" id="cd06503">
    <property type="entry name" value="ATP-synt_Fo_b"/>
    <property type="match status" value="1"/>
</dbReference>
<evidence type="ECO:0000256" key="12">
    <source>
        <dbReference type="ARBA" id="ARBA00025614"/>
    </source>
</evidence>
<dbReference type="PANTHER" id="PTHR33445:SF1">
    <property type="entry name" value="ATP SYNTHASE SUBUNIT B"/>
    <property type="match status" value="1"/>
</dbReference>
<dbReference type="HAMAP" id="MF_01398">
    <property type="entry name" value="ATP_synth_b_bprime"/>
    <property type="match status" value="1"/>
</dbReference>
<evidence type="ECO:0000256" key="10">
    <source>
        <dbReference type="ARBA" id="ARBA00023310"/>
    </source>
</evidence>
<dbReference type="GO" id="GO:0046933">
    <property type="term" value="F:proton-transporting ATP synthase activity, rotational mechanism"/>
    <property type="evidence" value="ECO:0007669"/>
    <property type="project" value="UniProtKB-UniRule"/>
</dbReference>
<dbReference type="GO" id="GO:0045259">
    <property type="term" value="C:proton-transporting ATP synthase complex"/>
    <property type="evidence" value="ECO:0007669"/>
    <property type="project" value="UniProtKB-KW"/>
</dbReference>
<sequence>MDLMTPSLGLIFWQSVIFLISFIILSKFAWNPINKLLEKREKYIIDSINNAEKAKEYLKNIKLKKKNILKNTEKMKYFIINEALKKKEQIEKEAKKKAKLESYLIINKTQLLIENKKKIAIEKIKNEILNMSIIISEKILNKELEINEKNNNYFFNKIINNYEVFI</sequence>
<comment type="function">
    <text evidence="11 15">F(1)F(0) ATP synthase produces ATP from ADP in the presence of a proton or sodium gradient. F-type ATPases consist of two structural domains, F(1) containing the extramembraneous catalytic core and F(0) containing the membrane proton channel, linked together by a central stalk and a peripheral stalk. During catalysis, ATP synthesis in the catalytic domain of F(1) is coupled via a rotary mechanism of the central stalk subunits to proton translocation.</text>
</comment>
<evidence type="ECO:0000256" key="5">
    <source>
        <dbReference type="ARBA" id="ARBA00022692"/>
    </source>
</evidence>
<evidence type="ECO:0000256" key="1">
    <source>
        <dbReference type="ARBA" id="ARBA00005513"/>
    </source>
</evidence>
<dbReference type="InterPro" id="IPR002146">
    <property type="entry name" value="ATP_synth_b/b'su_bac/chlpt"/>
</dbReference>
<comment type="similarity">
    <text evidence="1 15 16">Belongs to the ATPase B chain family.</text>
</comment>
<evidence type="ECO:0000256" key="2">
    <source>
        <dbReference type="ARBA" id="ARBA00022448"/>
    </source>
</evidence>
<evidence type="ECO:0000256" key="15">
    <source>
        <dbReference type="HAMAP-Rule" id="MF_01398"/>
    </source>
</evidence>
<dbReference type="GO" id="GO:0012505">
    <property type="term" value="C:endomembrane system"/>
    <property type="evidence" value="ECO:0007669"/>
    <property type="project" value="UniProtKB-SubCell"/>
</dbReference>
<keyword evidence="3 15" id="KW-1003">Cell membrane</keyword>
<evidence type="ECO:0000256" key="7">
    <source>
        <dbReference type="ARBA" id="ARBA00022989"/>
    </source>
</evidence>
<evidence type="ECO:0000256" key="3">
    <source>
        <dbReference type="ARBA" id="ARBA00022475"/>
    </source>
</evidence>
<evidence type="ECO:0000256" key="11">
    <source>
        <dbReference type="ARBA" id="ARBA00025198"/>
    </source>
</evidence>
<evidence type="ECO:0000256" key="13">
    <source>
        <dbReference type="ARBA" id="ARBA00026054"/>
    </source>
</evidence>
<feature type="transmembrane region" description="Helical" evidence="15">
    <location>
        <begin position="12"/>
        <end position="30"/>
    </location>
</feature>